<keyword evidence="2" id="KW-0645">Protease</keyword>
<organism evidence="7 8">
    <name type="scientific">Listeria innocua ATCC 33091</name>
    <dbReference type="NCBI Taxonomy" id="1002366"/>
    <lineage>
        <taxon>Bacteria</taxon>
        <taxon>Bacillati</taxon>
        <taxon>Bacillota</taxon>
        <taxon>Bacilli</taxon>
        <taxon>Bacillales</taxon>
        <taxon>Listeriaceae</taxon>
        <taxon>Listeria</taxon>
    </lineage>
</organism>
<reference evidence="7 8" key="1">
    <citation type="submission" date="2011-08" db="EMBL/GenBank/DDBJ databases">
        <authorList>
            <person name="Weinstock G."/>
            <person name="Sodergren E."/>
            <person name="Clifton S."/>
            <person name="Fulton L."/>
            <person name="Fulton B."/>
            <person name="Courtney L."/>
            <person name="Fronick C."/>
            <person name="Harrison M."/>
            <person name="Strong C."/>
            <person name="Farmer C."/>
            <person name="Delahaunty K."/>
            <person name="Markovic C."/>
            <person name="Hall O."/>
            <person name="Minx P."/>
            <person name="Tomlinson C."/>
            <person name="Mitreva M."/>
            <person name="Hou S."/>
            <person name="Chen J."/>
            <person name="Wollam A."/>
            <person name="Pepin K.H."/>
            <person name="Johnson M."/>
            <person name="Bhonagiri V."/>
            <person name="Zhang X."/>
            <person name="Suruliraj S."/>
            <person name="Warren W."/>
            <person name="Chinwalla A."/>
            <person name="Mardis E.R."/>
            <person name="Wilson R.K."/>
        </authorList>
    </citation>
    <scope>NUCLEOTIDE SEQUENCE [LARGE SCALE GENOMIC DNA]</scope>
    <source>
        <strain evidence="7 8">ATCC 33091</strain>
    </source>
</reference>
<evidence type="ECO:0000313" key="8">
    <source>
        <dbReference type="Proteomes" id="UP000003597"/>
    </source>
</evidence>
<feature type="domain" description="SH3b" evidence="5">
    <location>
        <begin position="45"/>
        <end position="109"/>
    </location>
</feature>
<dbReference type="PANTHER" id="PTHR47053:SF1">
    <property type="entry name" value="MUREIN DD-ENDOPEPTIDASE MEPH-RELATED"/>
    <property type="match status" value="1"/>
</dbReference>
<sequence>MLWVYKKGVRGLKIIAARRKIFFALITLMISFSVLFLPTNSASAATTYKMTTTADVNVRTADNTSGKIIGFYKKGTTVTFTAKTKNNWYKTTYNGKVGYVSGKCLTTYKAPVATTQSFAALNNEARKHLGKRYKIGATGPSCFDCSGYTQYVYSKGIKKSIPRTAKQQYASAKKIKASELKNGDLIFFNYGKGIAHVGIYVGNGKMLNAQNNGVKYDTIKSGYWKKYIAGYGRVANLK</sequence>
<keyword evidence="4" id="KW-0788">Thiol protease</keyword>
<evidence type="ECO:0000256" key="2">
    <source>
        <dbReference type="ARBA" id="ARBA00022670"/>
    </source>
</evidence>
<evidence type="ECO:0000259" key="6">
    <source>
        <dbReference type="PROSITE" id="PS51935"/>
    </source>
</evidence>
<dbReference type="Pfam" id="PF00877">
    <property type="entry name" value="NLPC_P60"/>
    <property type="match status" value="1"/>
</dbReference>
<comment type="similarity">
    <text evidence="1">Belongs to the peptidase C40 family.</text>
</comment>
<dbReference type="Gene3D" id="3.90.1720.10">
    <property type="entry name" value="endopeptidase domain like (from Nostoc punctiforme)"/>
    <property type="match status" value="1"/>
</dbReference>
<evidence type="ECO:0000256" key="1">
    <source>
        <dbReference type="ARBA" id="ARBA00007074"/>
    </source>
</evidence>
<comment type="caution">
    <text evidence="7">The sequence shown here is derived from an EMBL/GenBank/DDBJ whole genome shotgun (WGS) entry which is preliminary data.</text>
</comment>
<dbReference type="InterPro" id="IPR038765">
    <property type="entry name" value="Papain-like_cys_pep_sf"/>
</dbReference>
<dbReference type="Pfam" id="PF08239">
    <property type="entry name" value="SH3_3"/>
    <property type="match status" value="1"/>
</dbReference>
<dbReference type="SMART" id="SM00287">
    <property type="entry name" value="SH3b"/>
    <property type="match status" value="1"/>
</dbReference>
<dbReference type="Proteomes" id="UP000003597">
    <property type="component" value="Unassembled WGS sequence"/>
</dbReference>
<evidence type="ECO:0000313" key="7">
    <source>
        <dbReference type="EMBL" id="EHN61872.1"/>
    </source>
</evidence>
<gene>
    <name evidence="7" type="ORF">HMPREF0557_01031</name>
</gene>
<dbReference type="GO" id="GO:0006508">
    <property type="term" value="P:proteolysis"/>
    <property type="evidence" value="ECO:0007669"/>
    <property type="project" value="UniProtKB-KW"/>
</dbReference>
<proteinExistence type="inferred from homology"/>
<dbReference type="InterPro" id="IPR000064">
    <property type="entry name" value="NLP_P60_dom"/>
</dbReference>
<keyword evidence="8" id="KW-1185">Reference proteome</keyword>
<accession>A0AB72ZAI7</accession>
<dbReference type="AlphaFoldDB" id="A0AB72ZAI7"/>
<keyword evidence="3" id="KW-0378">Hydrolase</keyword>
<dbReference type="EMBL" id="AGCN01000018">
    <property type="protein sequence ID" value="EHN61872.1"/>
    <property type="molecule type" value="Genomic_DNA"/>
</dbReference>
<evidence type="ECO:0000256" key="4">
    <source>
        <dbReference type="ARBA" id="ARBA00022807"/>
    </source>
</evidence>
<name>A0AB72ZAI7_LISIO</name>
<dbReference type="PROSITE" id="PS51935">
    <property type="entry name" value="NLPC_P60"/>
    <property type="match status" value="1"/>
</dbReference>
<evidence type="ECO:0000259" key="5">
    <source>
        <dbReference type="PROSITE" id="PS51781"/>
    </source>
</evidence>
<dbReference type="InterPro" id="IPR051202">
    <property type="entry name" value="Peptidase_C40"/>
</dbReference>
<dbReference type="PROSITE" id="PS51781">
    <property type="entry name" value="SH3B"/>
    <property type="match status" value="1"/>
</dbReference>
<feature type="domain" description="NlpC/P60" evidence="6">
    <location>
        <begin position="115"/>
        <end position="235"/>
    </location>
</feature>
<dbReference type="Gene3D" id="2.30.30.40">
    <property type="entry name" value="SH3 Domains"/>
    <property type="match status" value="1"/>
</dbReference>
<evidence type="ECO:0000256" key="3">
    <source>
        <dbReference type="ARBA" id="ARBA00022801"/>
    </source>
</evidence>
<dbReference type="InterPro" id="IPR003646">
    <property type="entry name" value="SH3-like_bac-type"/>
</dbReference>
<dbReference type="GO" id="GO:0008234">
    <property type="term" value="F:cysteine-type peptidase activity"/>
    <property type="evidence" value="ECO:0007669"/>
    <property type="project" value="UniProtKB-KW"/>
</dbReference>
<dbReference type="SUPFAM" id="SSF54001">
    <property type="entry name" value="Cysteine proteinases"/>
    <property type="match status" value="1"/>
</dbReference>
<protein>
    <submittedName>
        <fullName evidence="7">NlpC/P60 family protein</fullName>
    </submittedName>
</protein>
<dbReference type="PANTHER" id="PTHR47053">
    <property type="entry name" value="MUREIN DD-ENDOPEPTIDASE MEPH-RELATED"/>
    <property type="match status" value="1"/>
</dbReference>